<dbReference type="SUPFAM" id="SSF53822">
    <property type="entry name" value="Periplasmic binding protein-like I"/>
    <property type="match status" value="1"/>
</dbReference>
<evidence type="ECO:0000256" key="2">
    <source>
        <dbReference type="ARBA" id="ARBA00007639"/>
    </source>
</evidence>
<dbReference type="Proteomes" id="UP001589747">
    <property type="component" value="Unassembled WGS sequence"/>
</dbReference>
<accession>A0ABV5KVM7</accession>
<dbReference type="Pfam" id="PF13407">
    <property type="entry name" value="Peripla_BP_4"/>
    <property type="match status" value="1"/>
</dbReference>
<protein>
    <submittedName>
        <fullName evidence="5">Substrate-binding domain-containing protein</fullName>
    </submittedName>
</protein>
<proteinExistence type="inferred from homology"/>
<feature type="domain" description="Periplasmic binding protein" evidence="4">
    <location>
        <begin position="50"/>
        <end position="304"/>
    </location>
</feature>
<gene>
    <name evidence="5" type="ORF">ACFFSY_25375</name>
</gene>
<comment type="caution">
    <text evidence="5">The sequence shown here is derived from an EMBL/GenBank/DDBJ whole genome shotgun (WGS) entry which is preliminary data.</text>
</comment>
<dbReference type="InterPro" id="IPR025997">
    <property type="entry name" value="SBP_2_dom"/>
</dbReference>
<reference evidence="5 6" key="1">
    <citation type="submission" date="2024-09" db="EMBL/GenBank/DDBJ databases">
        <authorList>
            <person name="Sun Q."/>
            <person name="Mori K."/>
        </authorList>
    </citation>
    <scope>NUCLEOTIDE SEQUENCE [LARGE SCALE GENOMIC DNA]</scope>
    <source>
        <strain evidence="5 6">TISTR 2452</strain>
    </source>
</reference>
<comment type="similarity">
    <text evidence="2">Belongs to the bacterial solute-binding protein 2 family.</text>
</comment>
<keyword evidence="3" id="KW-0732">Signal</keyword>
<comment type="subcellular location">
    <subcellularLocation>
        <location evidence="1">Cell envelope</location>
    </subcellularLocation>
</comment>
<evidence type="ECO:0000256" key="1">
    <source>
        <dbReference type="ARBA" id="ARBA00004196"/>
    </source>
</evidence>
<evidence type="ECO:0000313" key="6">
    <source>
        <dbReference type="Proteomes" id="UP001589747"/>
    </source>
</evidence>
<dbReference type="PANTHER" id="PTHR46847:SF1">
    <property type="entry name" value="D-ALLOSE-BINDING PERIPLASMIC PROTEIN-RELATED"/>
    <property type="match status" value="1"/>
</dbReference>
<evidence type="ECO:0000259" key="4">
    <source>
        <dbReference type="Pfam" id="PF13407"/>
    </source>
</evidence>
<dbReference type="Gene3D" id="3.40.50.2300">
    <property type="match status" value="2"/>
</dbReference>
<sequence>MVNRIWNAGIVLLLLLLAALLLQFVRASSAIGDLFPSSGASGQGGTRKQIALIAQERDNPFWHSIEEGAREAAEIAGNELVYMGPARIAPSEQIRLLKKAIASKYDAILLQGLGGRTEYAKLIDEAAAQGIPVLVLDTDEPGSRRLSYVGTDNQAAGAIMGQLVASQTGGKGRIGVLIGSETAANQQLRLAGLRKAIAGYPGLTVQTVRATNISRLQAQREAERMLAAGEDITVLVGFTALDGEGMMAAAQRLGRTDALLLAFDDLAATRAGIADGRIAASVVQLPKEMGAQAVALLQRHWAGEDVGGEHYTNVFTLDRLSVDSLAEAR</sequence>
<evidence type="ECO:0000256" key="3">
    <source>
        <dbReference type="ARBA" id="ARBA00022729"/>
    </source>
</evidence>
<evidence type="ECO:0000313" key="5">
    <source>
        <dbReference type="EMBL" id="MFB9329282.1"/>
    </source>
</evidence>
<dbReference type="PANTHER" id="PTHR46847">
    <property type="entry name" value="D-ALLOSE-BINDING PERIPLASMIC PROTEIN-RELATED"/>
    <property type="match status" value="1"/>
</dbReference>
<dbReference type="InterPro" id="IPR028082">
    <property type="entry name" value="Peripla_BP_I"/>
</dbReference>
<keyword evidence="6" id="KW-1185">Reference proteome</keyword>
<organism evidence="5 6">
    <name type="scientific">Paenibacillus aurantiacus</name>
    <dbReference type="NCBI Taxonomy" id="1936118"/>
    <lineage>
        <taxon>Bacteria</taxon>
        <taxon>Bacillati</taxon>
        <taxon>Bacillota</taxon>
        <taxon>Bacilli</taxon>
        <taxon>Bacillales</taxon>
        <taxon>Paenibacillaceae</taxon>
        <taxon>Paenibacillus</taxon>
    </lineage>
</organism>
<dbReference type="EMBL" id="JBHMDO010000041">
    <property type="protein sequence ID" value="MFB9329282.1"/>
    <property type="molecule type" value="Genomic_DNA"/>
</dbReference>
<name>A0ABV5KVM7_9BACL</name>
<dbReference type="RefSeq" id="WP_377499405.1">
    <property type="nucleotide sequence ID" value="NZ_JBHMDO010000041.1"/>
</dbReference>